<dbReference type="RefSeq" id="WP_263073349.1">
    <property type="nucleotide sequence ID" value="NZ_JAOUSF010000003.1"/>
</dbReference>
<comment type="caution">
    <text evidence="1">The sequence shown here is derived from an EMBL/GenBank/DDBJ whole genome shotgun (WGS) entry which is preliminary data.</text>
</comment>
<protein>
    <recommendedName>
        <fullName evidence="3">Phage protein</fullName>
    </recommendedName>
</protein>
<evidence type="ECO:0000313" key="1">
    <source>
        <dbReference type="EMBL" id="MCU9614111.1"/>
    </source>
</evidence>
<name>A0AAE3LNP7_9BACI</name>
<sequence length="235" mass="26301">MIKEALQYIVGLGNLEVHYENGQSYSTQPLHLLKEPTTNPIEVRSLSGLVEYLTSEFDTESQLMVHVSSPTEVVAFSTLNLNKNRNEYIRATALLPSFSFDRFYDAEDFNIKLQSAFVKNEDRDIMLKVVGNIREENVKTVGDDGVSQAVQAKVGVATVATVQVPNPVILKPYRTFVEVDQPESDFIFRMQNGPRAALFEADGGAWKLQAMRNIKDYLNAALEQEIVEGKVIVIA</sequence>
<dbReference type="EMBL" id="JAOUSF010000003">
    <property type="protein sequence ID" value="MCU9614111.1"/>
    <property type="molecule type" value="Genomic_DNA"/>
</dbReference>
<dbReference type="Proteomes" id="UP001209318">
    <property type="component" value="Unassembled WGS sequence"/>
</dbReference>
<proteinExistence type="predicted"/>
<reference evidence="1" key="1">
    <citation type="submission" date="2022-10" db="EMBL/GenBank/DDBJ databases">
        <title>Description of Fervidibacillus gen. nov. in the family Fervidibacillaceae fam. nov. with two species, Fervidibacillus albus sp. nov., and Fervidibacillus halotolerans sp. nov., isolated from tidal flat sediments.</title>
        <authorList>
            <person name="Kwon K.K."/>
            <person name="Yang S.-H."/>
        </authorList>
    </citation>
    <scope>NUCLEOTIDE SEQUENCE</scope>
    <source>
        <strain evidence="1">JCM 19140</strain>
    </source>
</reference>
<evidence type="ECO:0008006" key="3">
    <source>
        <dbReference type="Google" id="ProtNLM"/>
    </source>
</evidence>
<dbReference type="AlphaFoldDB" id="A0AAE3LNP7"/>
<accession>A0AAE3LNP7</accession>
<gene>
    <name evidence="1" type="ORF">OEV98_11120</name>
</gene>
<evidence type="ECO:0000313" key="2">
    <source>
        <dbReference type="Proteomes" id="UP001209318"/>
    </source>
</evidence>
<keyword evidence="2" id="KW-1185">Reference proteome</keyword>
<organism evidence="1 2">
    <name type="scientific">Perspicuibacillus lycopersici</name>
    <dbReference type="NCBI Taxonomy" id="1325689"/>
    <lineage>
        <taxon>Bacteria</taxon>
        <taxon>Bacillati</taxon>
        <taxon>Bacillota</taxon>
        <taxon>Bacilli</taxon>
        <taxon>Bacillales</taxon>
        <taxon>Bacillaceae</taxon>
        <taxon>Perspicuibacillus</taxon>
    </lineage>
</organism>